<dbReference type="Proteomes" id="UP000015106">
    <property type="component" value="Chromosome 1"/>
</dbReference>
<dbReference type="Gramene" id="TuG1812G0100004782.01.T01">
    <property type="protein sequence ID" value="TuG1812G0100004782.01.T01.cds263470"/>
    <property type="gene ID" value="TuG1812G0100004782.01"/>
</dbReference>
<proteinExistence type="predicted"/>
<reference evidence="2" key="1">
    <citation type="journal article" date="2013" name="Nature">
        <title>Draft genome of the wheat A-genome progenitor Triticum urartu.</title>
        <authorList>
            <person name="Ling H.Q."/>
            <person name="Zhao S."/>
            <person name="Liu D."/>
            <person name="Wang J."/>
            <person name="Sun H."/>
            <person name="Zhang C."/>
            <person name="Fan H."/>
            <person name="Li D."/>
            <person name="Dong L."/>
            <person name="Tao Y."/>
            <person name="Gao C."/>
            <person name="Wu H."/>
            <person name="Li Y."/>
            <person name="Cui Y."/>
            <person name="Guo X."/>
            <person name="Zheng S."/>
            <person name="Wang B."/>
            <person name="Yu K."/>
            <person name="Liang Q."/>
            <person name="Yang W."/>
            <person name="Lou X."/>
            <person name="Chen J."/>
            <person name="Feng M."/>
            <person name="Jian J."/>
            <person name="Zhang X."/>
            <person name="Luo G."/>
            <person name="Jiang Y."/>
            <person name="Liu J."/>
            <person name="Wang Z."/>
            <person name="Sha Y."/>
            <person name="Zhang B."/>
            <person name="Wu H."/>
            <person name="Tang D."/>
            <person name="Shen Q."/>
            <person name="Xue P."/>
            <person name="Zou S."/>
            <person name="Wang X."/>
            <person name="Liu X."/>
            <person name="Wang F."/>
            <person name="Yang Y."/>
            <person name="An X."/>
            <person name="Dong Z."/>
            <person name="Zhang K."/>
            <person name="Zhang X."/>
            <person name="Luo M.C."/>
            <person name="Dvorak J."/>
            <person name="Tong Y."/>
            <person name="Wang J."/>
            <person name="Yang H."/>
            <person name="Li Z."/>
            <person name="Wang D."/>
            <person name="Zhang A."/>
            <person name="Wang J."/>
        </authorList>
    </citation>
    <scope>NUCLEOTIDE SEQUENCE</scope>
    <source>
        <strain evidence="2">cv. G1812</strain>
    </source>
</reference>
<organism evidence="1 2">
    <name type="scientific">Triticum urartu</name>
    <name type="common">Red wild einkorn</name>
    <name type="synonym">Crithodium urartu</name>
    <dbReference type="NCBI Taxonomy" id="4572"/>
    <lineage>
        <taxon>Eukaryota</taxon>
        <taxon>Viridiplantae</taxon>
        <taxon>Streptophyta</taxon>
        <taxon>Embryophyta</taxon>
        <taxon>Tracheophyta</taxon>
        <taxon>Spermatophyta</taxon>
        <taxon>Magnoliopsida</taxon>
        <taxon>Liliopsida</taxon>
        <taxon>Poales</taxon>
        <taxon>Poaceae</taxon>
        <taxon>BOP clade</taxon>
        <taxon>Pooideae</taxon>
        <taxon>Triticodae</taxon>
        <taxon>Triticeae</taxon>
        <taxon>Triticinae</taxon>
        <taxon>Triticum</taxon>
    </lineage>
</organism>
<accession>A0A8R7P8D5</accession>
<dbReference type="AlphaFoldDB" id="A0A8R7P8D5"/>
<keyword evidence="2" id="KW-1185">Reference proteome</keyword>
<evidence type="ECO:0000313" key="1">
    <source>
        <dbReference type="EnsemblPlants" id="TuG1812G0100004782.01.T01.cds263470"/>
    </source>
</evidence>
<sequence length="131" mass="14945">MDPLFRRAGPIIALKRPSLSIEPQVHVRKLKHELEPHARKLGFYPTAEGVPEGDRAAENASRSRFDSQEAQIAEEPCEVLRFFLGPHGCHLIDFLYFCTFCSRSCSIYAFAILFKFSQLHESGTFQFSCCF</sequence>
<evidence type="ECO:0000313" key="2">
    <source>
        <dbReference type="Proteomes" id="UP000015106"/>
    </source>
</evidence>
<reference evidence="1" key="2">
    <citation type="submission" date="2018-03" db="EMBL/GenBank/DDBJ databases">
        <title>The Triticum urartu genome reveals the dynamic nature of wheat genome evolution.</title>
        <authorList>
            <person name="Ling H."/>
            <person name="Ma B."/>
            <person name="Shi X."/>
            <person name="Liu H."/>
            <person name="Dong L."/>
            <person name="Sun H."/>
            <person name="Cao Y."/>
            <person name="Gao Q."/>
            <person name="Zheng S."/>
            <person name="Li Y."/>
            <person name="Yu Y."/>
            <person name="Du H."/>
            <person name="Qi M."/>
            <person name="Li Y."/>
            <person name="Yu H."/>
            <person name="Cui Y."/>
            <person name="Wang N."/>
            <person name="Chen C."/>
            <person name="Wu H."/>
            <person name="Zhao Y."/>
            <person name="Zhang J."/>
            <person name="Li Y."/>
            <person name="Zhou W."/>
            <person name="Zhang B."/>
            <person name="Hu W."/>
            <person name="Eijk M."/>
            <person name="Tang J."/>
            <person name="Witsenboer H."/>
            <person name="Zhao S."/>
            <person name="Li Z."/>
            <person name="Zhang A."/>
            <person name="Wang D."/>
            <person name="Liang C."/>
        </authorList>
    </citation>
    <scope>NUCLEOTIDE SEQUENCE [LARGE SCALE GENOMIC DNA]</scope>
    <source>
        <strain evidence="1">cv. G1812</strain>
    </source>
</reference>
<dbReference type="EnsemblPlants" id="TuG1812G0100004782.01.T01">
    <property type="protein sequence ID" value="TuG1812G0100004782.01.T01.cds263470"/>
    <property type="gene ID" value="TuG1812G0100004782.01"/>
</dbReference>
<reference evidence="1" key="3">
    <citation type="submission" date="2022-06" db="UniProtKB">
        <authorList>
            <consortium name="EnsemblPlants"/>
        </authorList>
    </citation>
    <scope>IDENTIFICATION</scope>
</reference>
<name>A0A8R7P8D5_TRIUA</name>
<protein>
    <submittedName>
        <fullName evidence="1">Uncharacterized protein</fullName>
    </submittedName>
</protein>